<keyword evidence="2" id="KW-1185">Reference proteome</keyword>
<dbReference type="AlphaFoldDB" id="A0A392SM72"/>
<sequence>LLITNSVFGFINLSVDEKRSSKTLVVGMDVGIDRSSTIGLGDWGSSP</sequence>
<evidence type="ECO:0000313" key="1">
    <source>
        <dbReference type="EMBL" id="MCI49981.1"/>
    </source>
</evidence>
<feature type="non-terminal residue" evidence="1">
    <location>
        <position position="1"/>
    </location>
</feature>
<evidence type="ECO:0000313" key="2">
    <source>
        <dbReference type="Proteomes" id="UP000265520"/>
    </source>
</evidence>
<accession>A0A392SM72</accession>
<dbReference type="EMBL" id="LXQA010409646">
    <property type="protein sequence ID" value="MCI49981.1"/>
    <property type="molecule type" value="Genomic_DNA"/>
</dbReference>
<protein>
    <submittedName>
        <fullName evidence="1">Uncharacterized protein</fullName>
    </submittedName>
</protein>
<organism evidence="1 2">
    <name type="scientific">Trifolium medium</name>
    <dbReference type="NCBI Taxonomy" id="97028"/>
    <lineage>
        <taxon>Eukaryota</taxon>
        <taxon>Viridiplantae</taxon>
        <taxon>Streptophyta</taxon>
        <taxon>Embryophyta</taxon>
        <taxon>Tracheophyta</taxon>
        <taxon>Spermatophyta</taxon>
        <taxon>Magnoliopsida</taxon>
        <taxon>eudicotyledons</taxon>
        <taxon>Gunneridae</taxon>
        <taxon>Pentapetalae</taxon>
        <taxon>rosids</taxon>
        <taxon>fabids</taxon>
        <taxon>Fabales</taxon>
        <taxon>Fabaceae</taxon>
        <taxon>Papilionoideae</taxon>
        <taxon>50 kb inversion clade</taxon>
        <taxon>NPAAA clade</taxon>
        <taxon>Hologalegina</taxon>
        <taxon>IRL clade</taxon>
        <taxon>Trifolieae</taxon>
        <taxon>Trifolium</taxon>
    </lineage>
</organism>
<dbReference type="Proteomes" id="UP000265520">
    <property type="component" value="Unassembled WGS sequence"/>
</dbReference>
<comment type="caution">
    <text evidence="1">The sequence shown here is derived from an EMBL/GenBank/DDBJ whole genome shotgun (WGS) entry which is preliminary data.</text>
</comment>
<proteinExistence type="predicted"/>
<reference evidence="1 2" key="1">
    <citation type="journal article" date="2018" name="Front. Plant Sci.">
        <title>Red Clover (Trifolium pratense) and Zigzag Clover (T. medium) - A Picture of Genomic Similarities and Differences.</title>
        <authorList>
            <person name="Dluhosova J."/>
            <person name="Istvanek J."/>
            <person name="Nedelnik J."/>
            <person name="Repkova J."/>
        </authorList>
    </citation>
    <scope>NUCLEOTIDE SEQUENCE [LARGE SCALE GENOMIC DNA]</scope>
    <source>
        <strain evidence="2">cv. 10/8</strain>
        <tissue evidence="1">Leaf</tissue>
    </source>
</reference>
<name>A0A392SM72_9FABA</name>